<keyword evidence="4" id="KW-1185">Reference proteome</keyword>
<dbReference type="InterPro" id="IPR002823">
    <property type="entry name" value="DUF112_TM"/>
</dbReference>
<gene>
    <name evidence="3" type="ORF">BFW38_02500</name>
</gene>
<feature type="transmembrane region" description="Helical" evidence="1">
    <location>
        <begin position="111"/>
        <end position="132"/>
    </location>
</feature>
<keyword evidence="1" id="KW-1133">Transmembrane helix</keyword>
<feature type="transmembrane region" description="Helical" evidence="1">
    <location>
        <begin position="12"/>
        <end position="33"/>
    </location>
</feature>
<feature type="transmembrane region" description="Helical" evidence="1">
    <location>
        <begin position="545"/>
        <end position="565"/>
    </location>
</feature>
<proteinExistence type="predicted"/>
<feature type="transmembrane region" description="Helical" evidence="1">
    <location>
        <begin position="410"/>
        <end position="427"/>
    </location>
</feature>
<protein>
    <submittedName>
        <fullName evidence="3">Tricarboxylate transporter</fullName>
    </submittedName>
</protein>
<dbReference type="STRING" id="197479.BFW38_02500"/>
<feature type="transmembrane region" description="Helical" evidence="1">
    <location>
        <begin position="358"/>
        <end position="377"/>
    </location>
</feature>
<organism evidence="3 4">
    <name type="scientific">Terasakiispira papahanaumokuakeensis</name>
    <dbReference type="NCBI Taxonomy" id="197479"/>
    <lineage>
        <taxon>Bacteria</taxon>
        <taxon>Pseudomonadati</taxon>
        <taxon>Pseudomonadota</taxon>
        <taxon>Gammaproteobacteria</taxon>
        <taxon>Oceanospirillales</taxon>
        <taxon>Terasakiispira</taxon>
    </lineage>
</organism>
<feature type="transmembrane region" description="Helical" evidence="1">
    <location>
        <begin position="463"/>
        <end position="483"/>
    </location>
</feature>
<evidence type="ECO:0000313" key="3">
    <source>
        <dbReference type="EMBL" id="ODC02585.1"/>
    </source>
</evidence>
<sequence>MIDTLLSSLGHVFTLTHLLFMIVGIFTGLLVGIIPGLGGIAGMALLLPFLYGLDPGYALGMLMGLVAVIPTGDTFASVLMGIPGSSASQATVLDGFPLARKGQAARALTSAFLSSLCGGVIGAIILTGFILIARPLVLAFSSAELFVLTLLGLTMVAVLSGGNLFKGTAACGLGLLVGAIGAAPATGEYRMNLDIDYLYDGIPLIVVGLGIFALPEIVELLLSRGSIAKDGHAHLGKGWSTGIKDVFKNKWLVARCAGIGSLVGTIPGLAGSVVDWITYGFALKSAKDPSQFGKGDIRGVIAPESANNACACGAMVPTLLFGVPGSGTAAVFLGGLLLLGLEPGVSMITTHLDMTYTIIWSLALANILGAGLCLVLARPVAQLTRVPFAILAPAITILILFAAYQASRSLGDWVALGMIGMIGVLFKSAGWSRPAFLIGFVLAPGAENYFYQSMQFHGAEAFLRPGVLIILGLILLAFFLPVIRKAIIRRDQTHDAIEAAPSPQEDVLASRGFGGIDALLLTMMAVVSLWALYDVRDLMPLGKAFPTLAAFITLVSVIAVIFNGWRRGMIRVQQPTFKALGVMLGFFILIGVSALQGFVTTALLFCLGFQLFIARKSAKFAGLFTLGVAVFLLGMQSVMNLHYPTGLLDDVVLPMISLR</sequence>
<dbReference type="EMBL" id="MDTQ01000001">
    <property type="protein sequence ID" value="ODC02585.1"/>
    <property type="molecule type" value="Genomic_DNA"/>
</dbReference>
<dbReference type="Pfam" id="PF01970">
    <property type="entry name" value="TctA"/>
    <property type="match status" value="1"/>
</dbReference>
<feature type="transmembrane region" description="Helical" evidence="1">
    <location>
        <begin position="197"/>
        <end position="222"/>
    </location>
</feature>
<evidence type="ECO:0000256" key="1">
    <source>
        <dbReference type="SAM" id="Phobius"/>
    </source>
</evidence>
<feature type="transmembrane region" description="Helical" evidence="1">
    <location>
        <begin position="620"/>
        <end position="639"/>
    </location>
</feature>
<feature type="transmembrane region" description="Helical" evidence="1">
    <location>
        <begin position="167"/>
        <end position="185"/>
    </location>
</feature>
<dbReference type="PANTHER" id="PTHR35342">
    <property type="entry name" value="TRICARBOXYLIC TRANSPORT PROTEIN"/>
    <property type="match status" value="1"/>
</dbReference>
<feature type="transmembrane region" description="Helical" evidence="1">
    <location>
        <begin position="138"/>
        <end position="160"/>
    </location>
</feature>
<feature type="transmembrane region" description="Helical" evidence="1">
    <location>
        <begin position="586"/>
        <end position="614"/>
    </location>
</feature>
<dbReference type="Proteomes" id="UP000094291">
    <property type="component" value="Unassembled WGS sequence"/>
</dbReference>
<evidence type="ECO:0000259" key="2">
    <source>
        <dbReference type="Pfam" id="PF01970"/>
    </source>
</evidence>
<keyword evidence="1" id="KW-0812">Transmembrane</keyword>
<accession>A0A1E2V7F1</accession>
<feature type="transmembrane region" description="Helical" evidence="1">
    <location>
        <begin position="319"/>
        <end position="338"/>
    </location>
</feature>
<feature type="transmembrane region" description="Helical" evidence="1">
    <location>
        <begin position="386"/>
        <end position="404"/>
    </location>
</feature>
<feature type="transmembrane region" description="Helical" evidence="1">
    <location>
        <begin position="512"/>
        <end position="533"/>
    </location>
</feature>
<comment type="caution">
    <text evidence="3">The sequence shown here is derived from an EMBL/GenBank/DDBJ whole genome shotgun (WGS) entry which is preliminary data.</text>
</comment>
<dbReference type="OrthoDB" id="9781349at2"/>
<dbReference type="AlphaFoldDB" id="A0A1E2V7F1"/>
<evidence type="ECO:0000313" key="4">
    <source>
        <dbReference type="Proteomes" id="UP000094291"/>
    </source>
</evidence>
<keyword evidence="1" id="KW-0472">Membrane</keyword>
<reference evidence="3 4" key="1">
    <citation type="submission" date="2016-08" db="EMBL/GenBank/DDBJ databases">
        <authorList>
            <person name="Seilhamer J.J."/>
        </authorList>
    </citation>
    <scope>NUCLEOTIDE SEQUENCE [LARGE SCALE GENOMIC DNA]</scope>
    <source>
        <strain evidence="3 4">PH27A</strain>
    </source>
</reference>
<name>A0A1E2V7F1_9GAMM</name>
<feature type="domain" description="DUF112" evidence="2">
    <location>
        <begin position="18"/>
        <end position="437"/>
    </location>
</feature>
<dbReference type="RefSeq" id="WP_068996970.1">
    <property type="nucleotide sequence ID" value="NZ_MDTQ01000001.1"/>
</dbReference>
<dbReference type="PANTHER" id="PTHR35342:SF1">
    <property type="entry name" value="BLR4373 PROTEIN"/>
    <property type="match status" value="1"/>
</dbReference>